<dbReference type="PANTHER" id="PTHR44936">
    <property type="entry name" value="SENSOR PROTEIN CREC"/>
    <property type="match status" value="1"/>
</dbReference>
<dbReference type="PROSITE" id="PS50109">
    <property type="entry name" value="HIS_KIN"/>
    <property type="match status" value="1"/>
</dbReference>
<dbReference type="InterPro" id="IPR036890">
    <property type="entry name" value="HATPase_C_sf"/>
</dbReference>
<gene>
    <name evidence="9" type="ORF">GCM10011614_22400</name>
</gene>
<proteinExistence type="predicted"/>
<dbReference type="InterPro" id="IPR050980">
    <property type="entry name" value="2C_sensor_his_kinase"/>
</dbReference>
<evidence type="ECO:0000256" key="7">
    <source>
        <dbReference type="SAM" id="Phobius"/>
    </source>
</evidence>
<evidence type="ECO:0000259" key="8">
    <source>
        <dbReference type="PROSITE" id="PS50109"/>
    </source>
</evidence>
<keyword evidence="3" id="KW-0808">Transferase</keyword>
<keyword evidence="7" id="KW-1133">Transmembrane helix</keyword>
<feature type="transmembrane region" description="Helical" evidence="7">
    <location>
        <begin position="30"/>
        <end position="55"/>
    </location>
</feature>
<dbReference type="SUPFAM" id="SSF55874">
    <property type="entry name" value="ATPase domain of HSP90 chaperone/DNA topoisomerase II/histidine kinase"/>
    <property type="match status" value="1"/>
</dbReference>
<dbReference type="SMART" id="SM00387">
    <property type="entry name" value="HATPase_c"/>
    <property type="match status" value="1"/>
</dbReference>
<evidence type="ECO:0000256" key="4">
    <source>
        <dbReference type="ARBA" id="ARBA00022741"/>
    </source>
</evidence>
<dbReference type="Proteomes" id="UP000648075">
    <property type="component" value="Unassembled WGS sequence"/>
</dbReference>
<dbReference type="Gene3D" id="1.10.287.130">
    <property type="match status" value="1"/>
</dbReference>
<dbReference type="PANTHER" id="PTHR44936:SF10">
    <property type="entry name" value="SENSOR PROTEIN RSTB"/>
    <property type="match status" value="1"/>
</dbReference>
<dbReference type="RefSeq" id="WP_229814051.1">
    <property type="nucleotide sequence ID" value="NZ_BMZA01000008.1"/>
</dbReference>
<sequence>MNSDVTIRPVERHRAALNDDARAAMNAKNLLLLIYLRWIAVVGQIATIIVVHFYFGIALPLPEMLCVIGFLVTLNIVSLHRRAHSQDRSGAAVFMELLLDVAALTAQLYLSGGATNPFVSLYLLQVILGAVLLEAWATWTIVAVTAGCFIWLTQAYRPISGLHSGMHRNHAGGMFDLHIQGMFLCFLLAAVLLVWFINRINANLRERDARLTQLEHQAFEEEHIMRLGLLASGAAHELGTPLATLTVILSDWDKVDTIRNDRTLSLDLREVQSQLKRCKEIVSGILLSSGQARGEDARRETIGKFLDRTISEWGERRKPGQLEYRNNLAEDLPIVSDTVFRQMLGNVLDNAVEASPHWVGVQVDSEGDDVVIAVHDRGTGFPECMLTGIGVPYCSSKDRDGSGLGLFLVVNVLRKIGGSTVATNRPEGGATVTLRFPVSALRLEAA</sequence>
<evidence type="ECO:0000313" key="10">
    <source>
        <dbReference type="Proteomes" id="UP000648075"/>
    </source>
</evidence>
<evidence type="ECO:0000313" key="9">
    <source>
        <dbReference type="EMBL" id="GGZ07089.1"/>
    </source>
</evidence>
<dbReference type="InterPro" id="IPR004358">
    <property type="entry name" value="Sig_transdc_His_kin-like_C"/>
</dbReference>
<dbReference type="AlphaFoldDB" id="A0A918PHN4"/>
<dbReference type="PRINTS" id="PR00344">
    <property type="entry name" value="BCTRLSENSOR"/>
</dbReference>
<keyword evidence="5 9" id="KW-0418">Kinase</keyword>
<dbReference type="GO" id="GO:0000155">
    <property type="term" value="F:phosphorelay sensor kinase activity"/>
    <property type="evidence" value="ECO:0007669"/>
    <property type="project" value="TreeGrafter"/>
</dbReference>
<protein>
    <recommendedName>
        <fullName evidence="2">histidine kinase</fullName>
        <ecNumber evidence="2">2.7.13.3</ecNumber>
    </recommendedName>
</protein>
<accession>A0A918PHN4</accession>
<feature type="transmembrane region" description="Helical" evidence="7">
    <location>
        <begin position="173"/>
        <end position="197"/>
    </location>
</feature>
<evidence type="ECO:0000256" key="2">
    <source>
        <dbReference type="ARBA" id="ARBA00012438"/>
    </source>
</evidence>
<feature type="transmembrane region" description="Helical" evidence="7">
    <location>
        <begin position="91"/>
        <end position="110"/>
    </location>
</feature>
<comment type="catalytic activity">
    <reaction evidence="1">
        <text>ATP + protein L-histidine = ADP + protein N-phospho-L-histidine.</text>
        <dbReference type="EC" id="2.7.13.3"/>
    </reaction>
</comment>
<keyword evidence="4" id="KW-0547">Nucleotide-binding</keyword>
<evidence type="ECO:0000256" key="5">
    <source>
        <dbReference type="ARBA" id="ARBA00022777"/>
    </source>
</evidence>
<reference evidence="9" key="2">
    <citation type="submission" date="2020-09" db="EMBL/GenBank/DDBJ databases">
        <authorList>
            <person name="Sun Q."/>
            <person name="Kim S."/>
        </authorList>
    </citation>
    <scope>NUCLEOTIDE SEQUENCE</scope>
    <source>
        <strain evidence="9">KCTC 32255</strain>
    </source>
</reference>
<keyword evidence="7" id="KW-0472">Membrane</keyword>
<keyword evidence="6" id="KW-0067">ATP-binding</keyword>
<keyword evidence="7" id="KW-0812">Transmembrane</keyword>
<dbReference type="Gene3D" id="3.30.565.10">
    <property type="entry name" value="Histidine kinase-like ATPase, C-terminal domain"/>
    <property type="match status" value="1"/>
</dbReference>
<dbReference type="Pfam" id="PF02518">
    <property type="entry name" value="HATPase_c"/>
    <property type="match status" value="1"/>
</dbReference>
<dbReference type="InterPro" id="IPR005467">
    <property type="entry name" value="His_kinase_dom"/>
</dbReference>
<feature type="transmembrane region" description="Helical" evidence="7">
    <location>
        <begin position="122"/>
        <end position="152"/>
    </location>
</feature>
<evidence type="ECO:0000256" key="3">
    <source>
        <dbReference type="ARBA" id="ARBA00022679"/>
    </source>
</evidence>
<dbReference type="GO" id="GO:0005524">
    <property type="term" value="F:ATP binding"/>
    <property type="evidence" value="ECO:0007669"/>
    <property type="project" value="UniProtKB-KW"/>
</dbReference>
<comment type="caution">
    <text evidence="9">The sequence shown here is derived from an EMBL/GenBank/DDBJ whole genome shotgun (WGS) entry which is preliminary data.</text>
</comment>
<organism evidence="9 10">
    <name type="scientific">Novosphingobium colocasiae</name>
    <dbReference type="NCBI Taxonomy" id="1256513"/>
    <lineage>
        <taxon>Bacteria</taxon>
        <taxon>Pseudomonadati</taxon>
        <taxon>Pseudomonadota</taxon>
        <taxon>Alphaproteobacteria</taxon>
        <taxon>Sphingomonadales</taxon>
        <taxon>Sphingomonadaceae</taxon>
        <taxon>Novosphingobium</taxon>
    </lineage>
</organism>
<dbReference type="InterPro" id="IPR003594">
    <property type="entry name" value="HATPase_dom"/>
</dbReference>
<keyword evidence="10" id="KW-1185">Reference proteome</keyword>
<dbReference type="EC" id="2.7.13.3" evidence="2"/>
<feature type="domain" description="Histidine kinase" evidence="8">
    <location>
        <begin position="233"/>
        <end position="440"/>
    </location>
</feature>
<feature type="transmembrane region" description="Helical" evidence="7">
    <location>
        <begin position="61"/>
        <end position="79"/>
    </location>
</feature>
<evidence type="ECO:0000256" key="6">
    <source>
        <dbReference type="ARBA" id="ARBA00022840"/>
    </source>
</evidence>
<name>A0A918PHN4_9SPHN</name>
<reference evidence="9" key="1">
    <citation type="journal article" date="2014" name="Int. J. Syst. Evol. Microbiol.">
        <title>Complete genome sequence of Corynebacterium casei LMG S-19264T (=DSM 44701T), isolated from a smear-ripened cheese.</title>
        <authorList>
            <consortium name="US DOE Joint Genome Institute (JGI-PGF)"/>
            <person name="Walter F."/>
            <person name="Albersmeier A."/>
            <person name="Kalinowski J."/>
            <person name="Ruckert C."/>
        </authorList>
    </citation>
    <scope>NUCLEOTIDE SEQUENCE</scope>
    <source>
        <strain evidence="9">KCTC 32255</strain>
    </source>
</reference>
<evidence type="ECO:0000256" key="1">
    <source>
        <dbReference type="ARBA" id="ARBA00000085"/>
    </source>
</evidence>
<dbReference type="GO" id="GO:0005886">
    <property type="term" value="C:plasma membrane"/>
    <property type="evidence" value="ECO:0007669"/>
    <property type="project" value="TreeGrafter"/>
</dbReference>
<dbReference type="EMBL" id="BMZA01000008">
    <property type="protein sequence ID" value="GGZ07089.1"/>
    <property type="molecule type" value="Genomic_DNA"/>
</dbReference>